<sequence>MSDNPKKVEKQLKEIFICADILFEVFEFCGPFELGLKVALISDRFDFLVDAHFKSMEWSLGRFIYANILFEVFEFCGPFELGLKVALISDRFDLLVDEYFNSREWSLGELQIRRSKDGNGAEIVKYVDDEVERQLPIPQEPFPDNVIGFQCLEIRYIDRSVIEWEIIWKEIWPLINDNIYGFNLSAFELDCFRRFSPTVLRNCAKLRVIHSYYVFPEFPAADSAGASSTQALAKWLHTPRGDSLPKVLRSSYFYSERMEGLKMEFANSTHPVNFIISLYHSSSDDVGPFELKNDSTGERLELRRFDPIKIPESDKVVEWLLVRCPIERDEDKWAKWEQEAVEWNCFWQWNRIIFDFNDKDIGDGLFDANEVVRVSPKIIRRTVPVQISRIFVRTLTGKTISLGVEAGDTIDMVKEMIEAAEGVPALEQRLIFSGKQLENGRTLADYGVWNEATIHFVLCLRGG</sequence>
<evidence type="ECO:0000313" key="2">
    <source>
        <dbReference type="Proteomes" id="UP000050741"/>
    </source>
</evidence>
<dbReference type="Pfam" id="PF00240">
    <property type="entry name" value="ubiquitin"/>
    <property type="match status" value="1"/>
</dbReference>
<dbReference type="PANTHER" id="PTHR10666">
    <property type="entry name" value="UBIQUITIN"/>
    <property type="match status" value="1"/>
</dbReference>
<dbReference type="AlphaFoldDB" id="A0A183CCM1"/>
<reference evidence="3" key="3">
    <citation type="submission" date="2016-06" db="UniProtKB">
        <authorList>
            <consortium name="WormBaseParasite"/>
        </authorList>
    </citation>
    <scope>IDENTIFICATION</scope>
</reference>
<dbReference type="InterPro" id="IPR019956">
    <property type="entry name" value="Ubiquitin_dom"/>
</dbReference>
<dbReference type="SUPFAM" id="SSF54236">
    <property type="entry name" value="Ubiquitin-like"/>
    <property type="match status" value="1"/>
</dbReference>
<name>A0A183CCM1_GLOPA</name>
<accession>A0A183CCM1</accession>
<reference evidence="2" key="2">
    <citation type="submission" date="2014-05" db="EMBL/GenBank/DDBJ databases">
        <title>The genome and life-stage specific transcriptomes of Globodera pallida elucidate key aspects of plant parasitism by a cyst nematode.</title>
        <authorList>
            <person name="Cotton J.A."/>
            <person name="Lilley C.J."/>
            <person name="Jones L.M."/>
            <person name="Kikuchi T."/>
            <person name="Reid A.J."/>
            <person name="Thorpe P."/>
            <person name="Tsai I.J."/>
            <person name="Beasley H."/>
            <person name="Blok V."/>
            <person name="Cock P.J.A."/>
            <person name="Van den Akker S.E."/>
            <person name="Holroyd N."/>
            <person name="Hunt M."/>
            <person name="Mantelin S."/>
            <person name="Naghra H."/>
            <person name="Pain A."/>
            <person name="Palomares-Rius J.E."/>
            <person name="Zarowiecki M."/>
            <person name="Berriman M."/>
            <person name="Jones J.T."/>
            <person name="Urwin P.E."/>
        </authorList>
    </citation>
    <scope>NUCLEOTIDE SEQUENCE [LARGE SCALE GENOMIC DNA]</scope>
    <source>
        <strain evidence="2">Lindley</strain>
    </source>
</reference>
<proteinExistence type="predicted"/>
<dbReference type="FunFam" id="3.10.20.90:FF:000222">
    <property type="entry name" value="Polyubiquitin 5"/>
    <property type="match status" value="1"/>
</dbReference>
<dbReference type="Proteomes" id="UP000050741">
    <property type="component" value="Unassembled WGS sequence"/>
</dbReference>
<feature type="domain" description="Ubiquitin-like" evidence="1">
    <location>
        <begin position="388"/>
        <end position="463"/>
    </location>
</feature>
<dbReference type="SMART" id="SM00213">
    <property type="entry name" value="UBQ"/>
    <property type="match status" value="1"/>
</dbReference>
<dbReference type="PROSITE" id="PS50053">
    <property type="entry name" value="UBIQUITIN_2"/>
    <property type="match status" value="1"/>
</dbReference>
<dbReference type="PRINTS" id="PR00348">
    <property type="entry name" value="UBIQUITIN"/>
</dbReference>
<dbReference type="WBParaSite" id="GPLIN_001062200">
    <property type="protein sequence ID" value="GPLIN_001062200"/>
    <property type="gene ID" value="GPLIN_001062200"/>
</dbReference>
<evidence type="ECO:0000259" key="1">
    <source>
        <dbReference type="PROSITE" id="PS50053"/>
    </source>
</evidence>
<evidence type="ECO:0000313" key="3">
    <source>
        <dbReference type="WBParaSite" id="GPLIN_001062200"/>
    </source>
</evidence>
<dbReference type="Gene3D" id="3.10.20.90">
    <property type="entry name" value="Phosphatidylinositol 3-kinase Catalytic Subunit, Chain A, domain 1"/>
    <property type="match status" value="1"/>
</dbReference>
<dbReference type="InterPro" id="IPR000626">
    <property type="entry name" value="Ubiquitin-like_dom"/>
</dbReference>
<dbReference type="InterPro" id="IPR050158">
    <property type="entry name" value="Ubiquitin_ubiquitin-like"/>
</dbReference>
<protein>
    <submittedName>
        <fullName evidence="3">Ubiquitin-like domain-containing protein</fullName>
    </submittedName>
</protein>
<dbReference type="InterPro" id="IPR029071">
    <property type="entry name" value="Ubiquitin-like_domsf"/>
</dbReference>
<reference evidence="2" key="1">
    <citation type="submission" date="2013-12" db="EMBL/GenBank/DDBJ databases">
        <authorList>
            <person name="Aslett M."/>
        </authorList>
    </citation>
    <scope>NUCLEOTIDE SEQUENCE [LARGE SCALE GENOMIC DNA]</scope>
    <source>
        <strain evidence="2">Lindley</strain>
    </source>
</reference>
<organism evidence="2 3">
    <name type="scientific">Globodera pallida</name>
    <name type="common">Potato cyst nematode worm</name>
    <name type="synonym">Heterodera pallida</name>
    <dbReference type="NCBI Taxonomy" id="36090"/>
    <lineage>
        <taxon>Eukaryota</taxon>
        <taxon>Metazoa</taxon>
        <taxon>Ecdysozoa</taxon>
        <taxon>Nematoda</taxon>
        <taxon>Chromadorea</taxon>
        <taxon>Rhabditida</taxon>
        <taxon>Tylenchina</taxon>
        <taxon>Tylenchomorpha</taxon>
        <taxon>Tylenchoidea</taxon>
        <taxon>Heteroderidae</taxon>
        <taxon>Heteroderinae</taxon>
        <taxon>Globodera</taxon>
    </lineage>
</organism>
<keyword evidence="2" id="KW-1185">Reference proteome</keyword>